<dbReference type="GeneID" id="92878522"/>
<evidence type="ECO:0000313" key="3">
    <source>
        <dbReference type="Proteomes" id="UP000007093"/>
    </source>
</evidence>
<dbReference type="RefSeq" id="WP_014128504.1">
    <property type="nucleotide sequence ID" value="NC_016077.1"/>
</dbReference>
<dbReference type="Proteomes" id="UP000007093">
    <property type="component" value="Chromosome"/>
</dbReference>
<dbReference type="PATRIC" id="fig|568816.4.peg.1196"/>
<feature type="compositionally biased region" description="Acidic residues" evidence="1">
    <location>
        <begin position="455"/>
        <end position="468"/>
    </location>
</feature>
<keyword evidence="3" id="KW-1185">Reference proteome</keyword>
<accession>G4Q8N2</accession>
<dbReference type="AlphaFoldDB" id="G4Q8N2"/>
<evidence type="ECO:0008006" key="4">
    <source>
        <dbReference type="Google" id="ProtNLM"/>
    </source>
</evidence>
<gene>
    <name evidence="2" type="ordered locus">Acin_1240</name>
</gene>
<organism evidence="2 3">
    <name type="scientific">Acidaminococcus intestini (strain RyC-MR95)</name>
    <dbReference type="NCBI Taxonomy" id="568816"/>
    <lineage>
        <taxon>Bacteria</taxon>
        <taxon>Bacillati</taxon>
        <taxon>Bacillota</taxon>
        <taxon>Negativicutes</taxon>
        <taxon>Acidaminococcales</taxon>
        <taxon>Acidaminococcaceae</taxon>
        <taxon>Acidaminococcus</taxon>
    </lineage>
</organism>
<dbReference type="InParanoid" id="G4Q8N2"/>
<name>G4Q8N2_ACIIR</name>
<evidence type="ECO:0000313" key="2">
    <source>
        <dbReference type="EMBL" id="AEQ22465.1"/>
    </source>
</evidence>
<dbReference type="HOGENOM" id="CLU_583466_0_0_9"/>
<dbReference type="STRING" id="568816.Acin_1240"/>
<sequence length="468" mass="52180">MNENFLSPNGNMYRLMRDSYYGDGGYRGPYLIPHKRETRQNYLDRQQTAYYLNHFALIVNALVNPIFKRSPLRDWSGSAGPVAEAFLEDVDGAGNDMDSFMQAAALSAKLYGAVFIVVENFQAMELPASMGEALAQRKFPYAYTLDPDRVEGVSIDKNGRVLSIKFRDTAVSSTMGGEKERTVYFDTHSWSVYEDGALVSSGEHNLGEVPVVWFPSQHVKNGELNPTPELYPIAGISCSLYNHCSWLTEILRSQTFPLLTFPSKEASDLVIGNNNALCYDGDTVRFQPGFISPPSDPAALIQSQIKAMVEEMYRMAGLTFATTTKQEASGISRQWEFERTNQRLAAFAKRCAAAERKVMALVARWMGLDLEFQATYSSDFGITDVATELKNAQAVLDMQLTDQLKVEVAKQVLSAYVPELPSDRFDAIIADIEKKAREPDYNEPPQDGSPVPPEPQDDEGPEADDKEE</sequence>
<evidence type="ECO:0000256" key="1">
    <source>
        <dbReference type="SAM" id="MobiDB-lite"/>
    </source>
</evidence>
<feature type="region of interest" description="Disordered" evidence="1">
    <location>
        <begin position="433"/>
        <end position="468"/>
    </location>
</feature>
<protein>
    <recommendedName>
        <fullName evidence="4">DUF4055 domain-containing protein</fullName>
    </recommendedName>
</protein>
<dbReference type="KEGG" id="ain:Acin_1240"/>
<dbReference type="EMBL" id="CP003058">
    <property type="protein sequence ID" value="AEQ22465.1"/>
    <property type="molecule type" value="Genomic_DNA"/>
</dbReference>
<proteinExistence type="predicted"/>
<dbReference type="eggNOG" id="ENOG50328W4">
    <property type="taxonomic scope" value="Bacteria"/>
</dbReference>
<reference evidence="2 3" key="1">
    <citation type="journal article" date="2011" name="J. Bacteriol.">
        <title>Complete genome sequence of Acidaminococcus intestini RYC-MR95, a Gram-negative bacterium from the phylum Firmicutes.</title>
        <authorList>
            <person name="D'Auria G."/>
            <person name="Galan J.C."/>
            <person name="Rodriguez-Alcayna M."/>
            <person name="Moya A."/>
            <person name="Baquero F."/>
            <person name="Latorre A."/>
        </authorList>
    </citation>
    <scope>NUCLEOTIDE SEQUENCE [LARGE SCALE GENOMIC DNA]</scope>
    <source>
        <strain evidence="2 3">RyC-MR95</strain>
    </source>
</reference>